<name>A0A0K1H0B7_9BETA</name>
<feature type="transmembrane region" description="Helical" evidence="1">
    <location>
        <begin position="6"/>
        <end position="29"/>
    </location>
</feature>
<accession>A0A0K1H0B7</accession>
<keyword evidence="1" id="KW-0472">Membrane</keyword>
<dbReference type="Proteomes" id="UP000118435">
    <property type="component" value="Segment"/>
</dbReference>
<gene>
    <name evidence="2" type="primary">CyUL74A</name>
</gene>
<evidence type="ECO:0000313" key="3">
    <source>
        <dbReference type="Proteomes" id="UP000118435"/>
    </source>
</evidence>
<keyword evidence="1" id="KW-1133">Transmembrane helix</keyword>
<evidence type="ECO:0000313" key="2">
    <source>
        <dbReference type="EMBL" id="AKT72912.1"/>
    </source>
</evidence>
<keyword evidence="1" id="KW-0812">Transmembrane</keyword>
<protein>
    <submittedName>
        <fullName evidence="2">Protein UL74A</fullName>
    </submittedName>
</protein>
<dbReference type="InterPro" id="IPR057758">
    <property type="entry name" value="UL74A-like"/>
</dbReference>
<evidence type="ECO:0000256" key="1">
    <source>
        <dbReference type="SAM" id="Phobius"/>
    </source>
</evidence>
<sequence>MTSLTTGILVCFVYALLLTTLLMVSYRCLIGFQDDIVTRSWMVFKACRQGLYNTSR</sequence>
<proteinExistence type="predicted"/>
<dbReference type="EMBL" id="KP796148">
    <property type="protein sequence ID" value="AKT72912.1"/>
    <property type="molecule type" value="Genomic_DNA"/>
</dbReference>
<organism evidence="2 3">
    <name type="scientific">Cynomolgus macaque cytomegalovirus strain Mauritius</name>
    <dbReference type="NCBI Taxonomy" id="1690255"/>
    <lineage>
        <taxon>Viruses</taxon>
        <taxon>Duplodnaviria</taxon>
        <taxon>Heunggongvirae</taxon>
        <taxon>Peploviricota</taxon>
        <taxon>Herviviricetes</taxon>
        <taxon>Herpesvirales</taxon>
        <taxon>Orthoherpesviridae</taxon>
        <taxon>Betaherpesvirinae</taxon>
        <taxon>Cytomegalovirus</taxon>
        <taxon>Cytomegalovirus macacinebeta3</taxon>
    </lineage>
</organism>
<reference evidence="2 3" key="1">
    <citation type="journal article" date="2016" name="BMC Genomics">
        <title>A novel strain of cynomolgus macaque cytomegalovirus: implications for host-virus co-evolution.</title>
        <authorList>
            <person name="Russell J.N."/>
            <person name="Marsh A.K."/>
            <person name="Willer D.O."/>
            <person name="Ambagala A.P."/>
            <person name="Dzamba M."/>
            <person name="Chan J.K."/>
            <person name="Pilon R."/>
            <person name="Fournier J."/>
            <person name="Brudno M."/>
            <person name="Antony J.M."/>
            <person name="Sandstrom P."/>
            <person name="Evans B.J."/>
            <person name="MacDonald K.S."/>
        </authorList>
    </citation>
    <scope>NUCLEOTIDE SEQUENCE [LARGE SCALE GENOMIC DNA]</scope>
    <source>
        <strain evidence="2">Mauritius</strain>
    </source>
</reference>
<dbReference type="Pfam" id="PF25727">
    <property type="entry name" value="UL74A"/>
    <property type="match status" value="1"/>
</dbReference>